<dbReference type="EC" id="5.4.2.6" evidence="10"/>
<dbReference type="InterPro" id="IPR036412">
    <property type="entry name" value="HAD-like_sf"/>
</dbReference>
<evidence type="ECO:0000256" key="11">
    <source>
        <dbReference type="ARBA" id="ARBA00044991"/>
    </source>
</evidence>
<feature type="active site" description="Proton donor/acceptor" evidence="12">
    <location>
        <position position="30"/>
    </location>
</feature>
<evidence type="ECO:0000256" key="3">
    <source>
        <dbReference type="ARBA" id="ARBA00022490"/>
    </source>
</evidence>
<feature type="binding site" evidence="14">
    <location>
        <position position="191"/>
    </location>
    <ligand>
        <name>Mg(2+)</name>
        <dbReference type="ChEBI" id="CHEBI:18420"/>
    </ligand>
</feature>
<feature type="site" description="Important for catalytic activity and assists the phosphoryl transfer reaction to Asp8 by balancing charge and orienting the reacting groups" evidence="15">
    <location>
        <position position="166"/>
    </location>
</feature>
<dbReference type="EMBL" id="FJNE01000006">
    <property type="protein sequence ID" value="CZQ97326.1"/>
    <property type="molecule type" value="Genomic_DNA"/>
</dbReference>
<dbReference type="CDD" id="cd02598">
    <property type="entry name" value="HAD_BPGM"/>
    <property type="match status" value="1"/>
</dbReference>
<dbReference type="InterPro" id="IPR051806">
    <property type="entry name" value="HAD-like_SPP"/>
</dbReference>
<dbReference type="PANTHER" id="PTHR43481">
    <property type="entry name" value="FRUCTOSE-1-PHOSPHATE PHOSPHATASE"/>
    <property type="match status" value="1"/>
</dbReference>
<feature type="site" description="Important for catalytic activity and assists the phosphoryl transfer reaction to Asp8 by balancing charge and orienting the reacting groups" evidence="15">
    <location>
        <position position="135"/>
    </location>
</feature>
<feature type="active site" description="Nucleophile" evidence="12">
    <location>
        <position position="28"/>
    </location>
</feature>
<dbReference type="PANTHER" id="PTHR43481:SF4">
    <property type="entry name" value="GLYCEROL-1-PHOSPHATE PHOSPHOHYDROLASE 1-RELATED"/>
    <property type="match status" value="1"/>
</dbReference>
<evidence type="ECO:0000256" key="2">
    <source>
        <dbReference type="ARBA" id="ARBA00006171"/>
    </source>
</evidence>
<comment type="catalytic activity">
    <reaction evidence="9">
        <text>beta-D-glucose 1-phosphate = beta-D-glucose 6-phosphate</text>
        <dbReference type="Rhea" id="RHEA:20113"/>
        <dbReference type="ChEBI" id="CHEBI:57684"/>
        <dbReference type="ChEBI" id="CHEBI:58247"/>
        <dbReference type="EC" id="5.4.2.6"/>
    </reaction>
</comment>
<feature type="binding site" evidence="13">
    <location>
        <position position="97"/>
    </location>
    <ligand>
        <name>substrate</name>
    </ligand>
</feature>
<dbReference type="SUPFAM" id="SSF56784">
    <property type="entry name" value="HAD-like"/>
    <property type="match status" value="1"/>
</dbReference>
<evidence type="ECO:0000256" key="6">
    <source>
        <dbReference type="ARBA" id="ARBA00022842"/>
    </source>
</evidence>
<keyword evidence="17" id="KW-1185">Reference proteome</keyword>
<dbReference type="SFLD" id="SFLDG01135">
    <property type="entry name" value="C1.5.6:_HAD__Beta-PGM__Phospha"/>
    <property type="match status" value="1"/>
</dbReference>
<comment type="cofactor">
    <cofactor evidence="14">
        <name>Mg(2+)</name>
        <dbReference type="ChEBI" id="CHEBI:18420"/>
    </cofactor>
    <text evidence="14">Binds 2 magnesium ions per subunit.</text>
</comment>
<feature type="binding site" evidence="14">
    <location>
        <position position="190"/>
    </location>
    <ligand>
        <name>Mg(2+)</name>
        <dbReference type="ChEBI" id="CHEBI:18420"/>
    </ligand>
</feature>
<dbReference type="NCBIfam" id="TIGR01509">
    <property type="entry name" value="HAD-SF-IA-v3"/>
    <property type="match status" value="1"/>
</dbReference>
<dbReference type="Proteomes" id="UP000242754">
    <property type="component" value="Unassembled WGS sequence"/>
</dbReference>
<keyword evidence="6 14" id="KW-0460">Magnesium</keyword>
<dbReference type="STRING" id="140314.SAMN04488076_104172"/>
<dbReference type="FunFam" id="1.10.150.240:FF:000010">
    <property type="entry name" value="Beta-phosphoglucomutase"/>
    <property type="match status" value="1"/>
</dbReference>
<keyword evidence="4" id="KW-0597">Phosphoprotein</keyword>
<evidence type="ECO:0000256" key="1">
    <source>
        <dbReference type="ARBA" id="ARBA00004496"/>
    </source>
</evidence>
<keyword evidence="16" id="KW-0378">Hydrolase</keyword>
<dbReference type="Gene3D" id="1.10.150.240">
    <property type="entry name" value="Putative phosphatase, domain 2"/>
    <property type="match status" value="1"/>
</dbReference>
<keyword evidence="7" id="KW-0413">Isomerase</keyword>
<feature type="binding site" evidence="13">
    <location>
        <begin position="63"/>
        <end position="68"/>
    </location>
    <ligand>
        <name>substrate</name>
    </ligand>
</feature>
<dbReference type="GO" id="GO:0005975">
    <property type="term" value="P:carbohydrate metabolic process"/>
    <property type="evidence" value="ECO:0007669"/>
    <property type="project" value="InterPro"/>
</dbReference>
<sequence>MKWSKDERNSVLKARQKVGAGMRGIVFDLDGVLTDTAEYHYQAWKALGEKIGIPFDRAFNENLKGISRMDSLERILELGHKENDYTQAEKEILASDKNEHYKELILEITPKDLLPGIKAFIEAAKARGLRLALASASKNGPVILERLGMTDYFEAVVDPSTLEHGKPDPEIFTKGAELLGLPAEECVGIEDAQAGIAAINAAGMFSVGVGSAESMKEADLFVESTADLDLDEIMRAAAAK</sequence>
<feature type="binding site" evidence="13">
    <location>
        <position position="71"/>
    </location>
    <ligand>
        <name>substrate</name>
    </ligand>
</feature>
<evidence type="ECO:0000256" key="5">
    <source>
        <dbReference type="ARBA" id="ARBA00022723"/>
    </source>
</evidence>
<feature type="binding site" evidence="13">
    <location>
        <begin position="28"/>
        <end position="30"/>
    </location>
    <ligand>
        <name>substrate</name>
    </ligand>
</feature>
<dbReference type="Pfam" id="PF00702">
    <property type="entry name" value="Hydrolase"/>
    <property type="match status" value="1"/>
</dbReference>
<dbReference type="InterPro" id="IPR023198">
    <property type="entry name" value="PGP-like_dom2"/>
</dbReference>
<dbReference type="InterPro" id="IPR023214">
    <property type="entry name" value="HAD_sf"/>
</dbReference>
<dbReference type="GO" id="GO:0000287">
    <property type="term" value="F:magnesium ion binding"/>
    <property type="evidence" value="ECO:0007669"/>
    <property type="project" value="InterPro"/>
</dbReference>
<protein>
    <recommendedName>
        <fullName evidence="11">Beta-phosphoglucomutase</fullName>
        <ecNumber evidence="10">5.4.2.6</ecNumber>
    </recommendedName>
</protein>
<comment type="similarity">
    <text evidence="2">Belongs to the HAD-like hydrolase superfamily. CbbY/CbbZ/Gph/YieH family.</text>
</comment>
<dbReference type="GO" id="GO:0008801">
    <property type="term" value="F:beta-phosphoglucomutase activity"/>
    <property type="evidence" value="ECO:0007669"/>
    <property type="project" value="UniProtKB-EC"/>
</dbReference>
<proteinExistence type="inferred from homology"/>
<dbReference type="InterPro" id="IPR010972">
    <property type="entry name" value="Beta-PGM"/>
</dbReference>
<dbReference type="Gene3D" id="3.40.50.1000">
    <property type="entry name" value="HAD superfamily/HAD-like"/>
    <property type="match status" value="1"/>
</dbReference>
<evidence type="ECO:0000256" key="10">
    <source>
        <dbReference type="ARBA" id="ARBA00044968"/>
    </source>
</evidence>
<name>A0A143YRM7_9LACT</name>
<dbReference type="InterPro" id="IPR006439">
    <property type="entry name" value="HAD-SF_hydro_IA"/>
</dbReference>
<dbReference type="AlphaFoldDB" id="A0A143YRM7"/>
<feature type="binding site" evidence="13">
    <location>
        <begin position="135"/>
        <end position="139"/>
    </location>
    <ligand>
        <name>substrate</name>
    </ligand>
</feature>
<comment type="subcellular location">
    <subcellularLocation>
        <location evidence="1">Cytoplasm</location>
    </subcellularLocation>
</comment>
<evidence type="ECO:0000256" key="9">
    <source>
        <dbReference type="ARBA" id="ARBA00044926"/>
    </source>
</evidence>
<dbReference type="GO" id="GO:0050308">
    <property type="term" value="F:sugar-phosphatase activity"/>
    <property type="evidence" value="ECO:0007669"/>
    <property type="project" value="TreeGrafter"/>
</dbReference>
<feature type="binding site" evidence="13">
    <location>
        <position position="166"/>
    </location>
    <ligand>
        <name>substrate</name>
    </ligand>
</feature>
<keyword evidence="5 14" id="KW-0479">Metal-binding</keyword>
<feature type="binding site" evidence="14">
    <location>
        <position position="28"/>
    </location>
    <ligand>
        <name>Mg(2+)</name>
        <dbReference type="ChEBI" id="CHEBI:18420"/>
    </ligand>
</feature>
<feature type="binding site" evidence="14">
    <location>
        <position position="30"/>
    </location>
    <ligand>
        <name>Mg(2+)</name>
        <dbReference type="ChEBI" id="CHEBI:18420"/>
    </ligand>
</feature>
<evidence type="ECO:0000256" key="12">
    <source>
        <dbReference type="PIRSR" id="PIRSR610972-1"/>
    </source>
</evidence>
<evidence type="ECO:0000313" key="16">
    <source>
        <dbReference type="EMBL" id="CZQ97326.1"/>
    </source>
</evidence>
<organism evidence="16 17">
    <name type="scientific">Trichococcus palustris</name>
    <dbReference type="NCBI Taxonomy" id="140314"/>
    <lineage>
        <taxon>Bacteria</taxon>
        <taxon>Bacillati</taxon>
        <taxon>Bacillota</taxon>
        <taxon>Bacilli</taxon>
        <taxon>Lactobacillales</taxon>
        <taxon>Carnobacteriaceae</taxon>
        <taxon>Trichococcus</taxon>
    </lineage>
</organism>
<dbReference type="SFLD" id="SFLDF00046">
    <property type="entry name" value="beta-phosphoglucomutase"/>
    <property type="match status" value="1"/>
</dbReference>
<evidence type="ECO:0000313" key="17">
    <source>
        <dbReference type="Proteomes" id="UP000242754"/>
    </source>
</evidence>
<evidence type="ECO:0000256" key="13">
    <source>
        <dbReference type="PIRSR" id="PIRSR610972-2"/>
    </source>
</evidence>
<dbReference type="SFLD" id="SFLDS00003">
    <property type="entry name" value="Haloacid_Dehalogenase"/>
    <property type="match status" value="1"/>
</dbReference>
<dbReference type="InterPro" id="IPR010976">
    <property type="entry name" value="B-phosphoglucomutase_hydrolase"/>
</dbReference>
<evidence type="ECO:0000256" key="14">
    <source>
        <dbReference type="PIRSR" id="PIRSR610972-3"/>
    </source>
</evidence>
<dbReference type="SFLD" id="SFLDG01129">
    <property type="entry name" value="C1.5:_HAD__Beta-PGM__Phosphata"/>
    <property type="match status" value="1"/>
</dbReference>
<gene>
    <name evidence="16" type="ORF">Tpal_2133</name>
</gene>
<dbReference type="NCBIfam" id="TIGR02009">
    <property type="entry name" value="PGMB-YQAB-SF"/>
    <property type="match status" value="1"/>
</dbReference>
<evidence type="ECO:0000256" key="8">
    <source>
        <dbReference type="ARBA" id="ARBA00023277"/>
    </source>
</evidence>
<feature type="binding site" evidence="13">
    <location>
        <position position="44"/>
    </location>
    <ligand>
        <name>substrate</name>
    </ligand>
</feature>
<dbReference type="NCBIfam" id="TIGR01990">
    <property type="entry name" value="bPGM"/>
    <property type="match status" value="1"/>
</dbReference>
<keyword evidence="3" id="KW-0963">Cytoplasm</keyword>
<evidence type="ECO:0000256" key="7">
    <source>
        <dbReference type="ARBA" id="ARBA00023235"/>
    </source>
</evidence>
<evidence type="ECO:0000256" key="4">
    <source>
        <dbReference type="ARBA" id="ARBA00022553"/>
    </source>
</evidence>
<evidence type="ECO:0000256" key="15">
    <source>
        <dbReference type="PIRSR" id="PIRSR610972-4"/>
    </source>
</evidence>
<accession>A0A143YRM7</accession>
<keyword evidence="8" id="KW-0119">Carbohydrate metabolism</keyword>
<reference evidence="16 17" key="1">
    <citation type="submission" date="2016-02" db="EMBL/GenBank/DDBJ databases">
        <authorList>
            <person name="Wen L."/>
            <person name="He K."/>
            <person name="Yang H."/>
        </authorList>
    </citation>
    <scope>NUCLEOTIDE SEQUENCE [LARGE SCALE GENOMIC DNA]</scope>
    <source>
        <strain evidence="16">Trichococcus palustris</strain>
    </source>
</reference>
<dbReference type="GO" id="GO:0005737">
    <property type="term" value="C:cytoplasm"/>
    <property type="evidence" value="ECO:0007669"/>
    <property type="project" value="UniProtKB-SubCell"/>
</dbReference>